<protein>
    <submittedName>
        <fullName evidence="2">Uncharacterized protein</fullName>
    </submittedName>
</protein>
<reference evidence="2 3" key="1">
    <citation type="journal article" date="2024" name="Commun. Biol.">
        <title>Comparative genomic analysis of thermophilic fungi reveals convergent evolutionary adaptations and gene losses.</title>
        <authorList>
            <person name="Steindorff A.S."/>
            <person name="Aguilar-Pontes M.V."/>
            <person name="Robinson A.J."/>
            <person name="Andreopoulos B."/>
            <person name="LaButti K."/>
            <person name="Kuo A."/>
            <person name="Mondo S."/>
            <person name="Riley R."/>
            <person name="Otillar R."/>
            <person name="Haridas S."/>
            <person name="Lipzen A."/>
            <person name="Grimwood J."/>
            <person name="Schmutz J."/>
            <person name="Clum A."/>
            <person name="Reid I.D."/>
            <person name="Moisan M.C."/>
            <person name="Butler G."/>
            <person name="Nguyen T.T.M."/>
            <person name="Dewar K."/>
            <person name="Conant G."/>
            <person name="Drula E."/>
            <person name="Henrissat B."/>
            <person name="Hansel C."/>
            <person name="Singer S."/>
            <person name="Hutchinson M.I."/>
            <person name="de Vries R.P."/>
            <person name="Natvig D.O."/>
            <person name="Powell A.J."/>
            <person name="Tsang A."/>
            <person name="Grigoriev I.V."/>
        </authorList>
    </citation>
    <scope>NUCLEOTIDE SEQUENCE [LARGE SCALE GENOMIC DNA]</scope>
    <source>
        <strain evidence="2 3">ATCC 22073</strain>
    </source>
</reference>
<name>A0ABR4DKW3_9PEZI</name>
<comment type="caution">
    <text evidence="2">The sequence shown here is derived from an EMBL/GenBank/DDBJ whole genome shotgun (WGS) entry which is preliminary data.</text>
</comment>
<proteinExistence type="predicted"/>
<dbReference type="EMBL" id="JAZGUE010000002">
    <property type="protein sequence ID" value="KAL2270486.1"/>
    <property type="molecule type" value="Genomic_DNA"/>
</dbReference>
<accession>A0ABR4DKW3</accession>
<evidence type="ECO:0000313" key="2">
    <source>
        <dbReference type="EMBL" id="KAL2270486.1"/>
    </source>
</evidence>
<organism evidence="2 3">
    <name type="scientific">Remersonia thermophila</name>
    <dbReference type="NCBI Taxonomy" id="72144"/>
    <lineage>
        <taxon>Eukaryota</taxon>
        <taxon>Fungi</taxon>
        <taxon>Dikarya</taxon>
        <taxon>Ascomycota</taxon>
        <taxon>Pezizomycotina</taxon>
        <taxon>Sordariomycetes</taxon>
        <taxon>Sordariomycetidae</taxon>
        <taxon>Sordariales</taxon>
        <taxon>Sordariales incertae sedis</taxon>
        <taxon>Remersonia</taxon>
    </lineage>
</organism>
<sequence length="173" mass="19754">MDFQMHLDHPRKRCRDEDDLLDLATNGDQGAKRMRQWDSNALSLEAPQVNSNLTTPSLSAVSTPATFADAADADMEMDMDPVRLPEPRALPAIQPQHQPLPPAQPQHQPRLQFHHPMAHHQHQQQQQQQQPPPQQQPPRAQSNIIAGWNQARRNQYLAQGYPTYWMQQQGMVA</sequence>
<keyword evidence="3" id="KW-1185">Reference proteome</keyword>
<evidence type="ECO:0000313" key="3">
    <source>
        <dbReference type="Proteomes" id="UP001600064"/>
    </source>
</evidence>
<dbReference type="GeneID" id="98123610"/>
<feature type="region of interest" description="Disordered" evidence="1">
    <location>
        <begin position="75"/>
        <end position="140"/>
    </location>
</feature>
<dbReference type="Proteomes" id="UP001600064">
    <property type="component" value="Unassembled WGS sequence"/>
</dbReference>
<gene>
    <name evidence="2" type="ORF">VTJ83DRAFT_2670</name>
</gene>
<dbReference type="RefSeq" id="XP_070869210.1">
    <property type="nucleotide sequence ID" value="XM_071008966.1"/>
</dbReference>
<feature type="region of interest" description="Disordered" evidence="1">
    <location>
        <begin position="1"/>
        <end position="32"/>
    </location>
</feature>
<feature type="compositionally biased region" description="Basic residues" evidence="1">
    <location>
        <begin position="112"/>
        <end position="122"/>
    </location>
</feature>
<evidence type="ECO:0000256" key="1">
    <source>
        <dbReference type="SAM" id="MobiDB-lite"/>
    </source>
</evidence>